<proteinExistence type="predicted"/>
<protein>
    <submittedName>
        <fullName evidence="1">DUF1877 family protein</fullName>
    </submittedName>
</protein>
<dbReference type="Gene3D" id="3.40.1760.10">
    <property type="entry name" value="YfbM-like super family"/>
    <property type="match status" value="1"/>
</dbReference>
<evidence type="ECO:0000313" key="1">
    <source>
        <dbReference type="EMBL" id="MER6903741.1"/>
    </source>
</evidence>
<name>A0ABV1VB99_9ACTN</name>
<dbReference type="InterPro" id="IPR035944">
    <property type="entry name" value="YfbM-like_sf"/>
</dbReference>
<dbReference type="Pfam" id="PF08974">
    <property type="entry name" value="DUF1877"/>
    <property type="match status" value="1"/>
</dbReference>
<reference evidence="1 2" key="1">
    <citation type="submission" date="2024-06" db="EMBL/GenBank/DDBJ databases">
        <title>The Natural Products Discovery Center: Release of the First 8490 Sequenced Strains for Exploring Actinobacteria Biosynthetic Diversity.</title>
        <authorList>
            <person name="Kalkreuter E."/>
            <person name="Kautsar S.A."/>
            <person name="Yang D."/>
            <person name="Bader C.D."/>
            <person name="Teijaro C.N."/>
            <person name="Fluegel L."/>
            <person name="Davis C.M."/>
            <person name="Simpson J.R."/>
            <person name="Lauterbach L."/>
            <person name="Steele A.D."/>
            <person name="Gui C."/>
            <person name="Meng S."/>
            <person name="Li G."/>
            <person name="Viehrig K."/>
            <person name="Ye F."/>
            <person name="Su P."/>
            <person name="Kiefer A.F."/>
            <person name="Nichols A."/>
            <person name="Cepeda A.J."/>
            <person name="Yan W."/>
            <person name="Fan B."/>
            <person name="Jiang Y."/>
            <person name="Adhikari A."/>
            <person name="Zheng C.-J."/>
            <person name="Schuster L."/>
            <person name="Cowan T.M."/>
            <person name="Smanski M.J."/>
            <person name="Chevrette M.G."/>
            <person name="De Carvalho L.P.S."/>
            <person name="Shen B."/>
        </authorList>
    </citation>
    <scope>NUCLEOTIDE SEQUENCE [LARGE SCALE GENOMIC DNA]</scope>
    <source>
        <strain evidence="1 2">NPDC000632</strain>
    </source>
</reference>
<keyword evidence="2" id="KW-1185">Reference proteome</keyword>
<evidence type="ECO:0000313" key="2">
    <source>
        <dbReference type="Proteomes" id="UP001490330"/>
    </source>
</evidence>
<sequence>MSMNGEYLRVTPAELDRALKDPDWALDLAEAIQDAQEEQESAPHEARHFTTHKTWDLLGFLLRRSAFPVDIVHGEELLASPGDSRRAAARSVVVGRAGGQYCGRSKGCGTPGGWCGRRPGASLGGWWSVRLSRAGRMVSRRGLRKDAPSSVDSD</sequence>
<comment type="caution">
    <text evidence="1">The sequence shown here is derived from an EMBL/GenBank/DDBJ whole genome shotgun (WGS) entry which is preliminary data.</text>
</comment>
<dbReference type="InterPro" id="IPR015068">
    <property type="entry name" value="DUF1877"/>
</dbReference>
<dbReference type="EMBL" id="JBEPCV010000005">
    <property type="protein sequence ID" value="MER6903741.1"/>
    <property type="molecule type" value="Genomic_DNA"/>
</dbReference>
<organism evidence="1 2">
    <name type="scientific">Streptomyces flaveolus</name>
    <dbReference type="NCBI Taxonomy" id="67297"/>
    <lineage>
        <taxon>Bacteria</taxon>
        <taxon>Bacillati</taxon>
        <taxon>Actinomycetota</taxon>
        <taxon>Actinomycetes</taxon>
        <taxon>Kitasatosporales</taxon>
        <taxon>Streptomycetaceae</taxon>
        <taxon>Streptomyces</taxon>
    </lineage>
</organism>
<gene>
    <name evidence="1" type="ORF">ABT322_08120</name>
</gene>
<dbReference type="Proteomes" id="UP001490330">
    <property type="component" value="Unassembled WGS sequence"/>
</dbReference>
<accession>A0ABV1VB99</accession>